<dbReference type="RefSeq" id="WP_386099853.1">
    <property type="nucleotide sequence ID" value="NZ_JBHSAT010000004.1"/>
</dbReference>
<feature type="chain" id="PRO_5047185012" description="DUF1735 domain-containing protein" evidence="1">
    <location>
        <begin position="22"/>
        <end position="492"/>
    </location>
</feature>
<sequence length="492" mass="55041">MKATKHIILLGILLFSMGCSDDDDKTLTPQDPAFVRFFLLVDNDGNPLEYPQFNGGLVPVTSYDHQSVLTLKIPVALTASSVSGNVTVNFETEQTNLSGISISPQNAVTFTPERLVDTIRVSITERWDPSANGQLKFNLISASDSNITIGMPNTNLPNDELIVNFNDFTLNYRFPADNQQEIIGEVGESKTFSVEFPNGYIASEISGLSLFEETTSDFAYSISQLPLNNLNRIDYTFTVNEDIQTDELQFRTRFTLNDIDGYNLAGNPNYTFIKPFVAFRDNATNTANNFYNLSDPFYRTFGEHWFDFNEDAICSWQTFFAFTFPVVVDADHPNAVLFDNMGTTEPEDDIYHHAFRIGFDSPNTTGTTNSFDMRRWFDNESSSQDNSPGFNITEAIEFFPTDGTSTTDGFVQVIEQDLLISNTNGEQFILSISGGGTYSEISPGLFEIILELTTANSDLFGGTRTDLYRIYNSNSYPEPLDLTENCNDPITL</sequence>
<dbReference type="EMBL" id="JBHSAT010000004">
    <property type="protein sequence ID" value="MFC3877481.1"/>
    <property type="molecule type" value="Genomic_DNA"/>
</dbReference>
<dbReference type="Proteomes" id="UP001595812">
    <property type="component" value="Unassembled WGS sequence"/>
</dbReference>
<evidence type="ECO:0000256" key="1">
    <source>
        <dbReference type="SAM" id="SignalP"/>
    </source>
</evidence>
<feature type="signal peptide" evidence="1">
    <location>
        <begin position="1"/>
        <end position="21"/>
    </location>
</feature>
<protein>
    <recommendedName>
        <fullName evidence="4">DUF1735 domain-containing protein</fullName>
    </recommendedName>
</protein>
<dbReference type="PROSITE" id="PS51257">
    <property type="entry name" value="PROKAR_LIPOPROTEIN"/>
    <property type="match status" value="1"/>
</dbReference>
<keyword evidence="1" id="KW-0732">Signal</keyword>
<evidence type="ECO:0008006" key="4">
    <source>
        <dbReference type="Google" id="ProtNLM"/>
    </source>
</evidence>
<accession>A0ABV8AHA3</accession>
<proteinExistence type="predicted"/>
<reference evidence="3" key="1">
    <citation type="journal article" date="2019" name="Int. J. Syst. Evol. Microbiol.">
        <title>The Global Catalogue of Microorganisms (GCM) 10K type strain sequencing project: providing services to taxonomists for standard genome sequencing and annotation.</title>
        <authorList>
            <consortium name="The Broad Institute Genomics Platform"/>
            <consortium name="The Broad Institute Genome Sequencing Center for Infectious Disease"/>
            <person name="Wu L."/>
            <person name="Ma J."/>
        </authorList>
    </citation>
    <scope>NUCLEOTIDE SEQUENCE [LARGE SCALE GENOMIC DNA]</scope>
    <source>
        <strain evidence="3">CECT 8979</strain>
    </source>
</reference>
<evidence type="ECO:0000313" key="3">
    <source>
        <dbReference type="Proteomes" id="UP001595812"/>
    </source>
</evidence>
<comment type="caution">
    <text evidence="2">The sequence shown here is derived from an EMBL/GenBank/DDBJ whole genome shotgun (WGS) entry which is preliminary data.</text>
</comment>
<organism evidence="2 3">
    <name type="scientific">Winogradskyella maritima</name>
    <dbReference type="NCBI Taxonomy" id="1517766"/>
    <lineage>
        <taxon>Bacteria</taxon>
        <taxon>Pseudomonadati</taxon>
        <taxon>Bacteroidota</taxon>
        <taxon>Flavobacteriia</taxon>
        <taxon>Flavobacteriales</taxon>
        <taxon>Flavobacteriaceae</taxon>
        <taxon>Winogradskyella</taxon>
    </lineage>
</organism>
<gene>
    <name evidence="2" type="ORF">ACFOSX_09580</name>
</gene>
<evidence type="ECO:0000313" key="2">
    <source>
        <dbReference type="EMBL" id="MFC3877481.1"/>
    </source>
</evidence>
<keyword evidence="3" id="KW-1185">Reference proteome</keyword>
<name>A0ABV8AHA3_9FLAO</name>